<reference evidence="1 4" key="2">
    <citation type="journal article" date="2019" name="Emerg. Microbes Infect.">
        <title>Comprehensive subspecies identification of 175 nontuberculous mycobacteria species based on 7547 genomic profiles.</title>
        <authorList>
            <person name="Matsumoto Y."/>
            <person name="Kinjo T."/>
            <person name="Motooka D."/>
            <person name="Nabeya D."/>
            <person name="Jung N."/>
            <person name="Uechi K."/>
            <person name="Horii T."/>
            <person name="Iida T."/>
            <person name="Fujita J."/>
            <person name="Nakamura S."/>
        </authorList>
    </citation>
    <scope>NUCLEOTIDE SEQUENCE [LARGE SCALE GENOMIC DNA]</scope>
    <source>
        <strain evidence="1 4">JCM 6377</strain>
    </source>
</reference>
<reference evidence="1" key="3">
    <citation type="submission" date="2020-02" db="EMBL/GenBank/DDBJ databases">
        <authorList>
            <person name="Matsumoto Y."/>
            <person name="Motooka D."/>
            <person name="Nakamura S."/>
        </authorList>
    </citation>
    <scope>NUCLEOTIDE SEQUENCE</scope>
    <source>
        <strain evidence="1">JCM 6377</strain>
    </source>
</reference>
<dbReference type="Pfam" id="PF22752">
    <property type="entry name" value="DUF488-N3i"/>
    <property type="match status" value="1"/>
</dbReference>
<dbReference type="OrthoDB" id="9790745at2"/>
<reference evidence="2 3" key="1">
    <citation type="submission" date="2017-10" db="EMBL/GenBank/DDBJ databases">
        <title>The new phylogeny of genus Mycobacterium.</title>
        <authorList>
            <person name="Tortoli E."/>
            <person name="Trovato A."/>
            <person name="Cirillo D.M."/>
        </authorList>
    </citation>
    <scope>NUCLEOTIDE SEQUENCE [LARGE SCALE GENOMIC DNA]</scope>
    <source>
        <strain evidence="2 3">CCUG37673</strain>
    </source>
</reference>
<dbReference type="RefSeq" id="WP_097941309.1">
    <property type="nucleotide sequence ID" value="NZ_BLKS01000001.1"/>
</dbReference>
<dbReference type="Proteomes" id="UP000220914">
    <property type="component" value="Unassembled WGS sequence"/>
</dbReference>
<dbReference type="PANTHER" id="PTHR36849">
    <property type="entry name" value="CYTOPLASMIC PROTEIN-RELATED"/>
    <property type="match status" value="1"/>
</dbReference>
<dbReference type="EMBL" id="PDCP01000030">
    <property type="protein sequence ID" value="PEG36902.1"/>
    <property type="molecule type" value="Genomic_DNA"/>
</dbReference>
<dbReference type="EMBL" id="BLKS01000001">
    <property type="protein sequence ID" value="GFG50195.1"/>
    <property type="molecule type" value="Genomic_DNA"/>
</dbReference>
<comment type="caution">
    <text evidence="2">The sequence shown here is derived from an EMBL/GenBank/DDBJ whole genome shotgun (WGS) entry which is preliminary data.</text>
</comment>
<keyword evidence="3" id="KW-1185">Reference proteome</keyword>
<accession>A0A2A7MYM4</accession>
<dbReference type="InterPro" id="IPR052552">
    <property type="entry name" value="YeaO-like"/>
</dbReference>
<dbReference type="Proteomes" id="UP000465302">
    <property type="component" value="Unassembled WGS sequence"/>
</dbReference>
<evidence type="ECO:0000313" key="1">
    <source>
        <dbReference type="EMBL" id="GFG50195.1"/>
    </source>
</evidence>
<evidence type="ECO:0000313" key="3">
    <source>
        <dbReference type="Proteomes" id="UP000220914"/>
    </source>
</evidence>
<dbReference type="AlphaFoldDB" id="A0A2A7MYM4"/>
<evidence type="ECO:0000313" key="2">
    <source>
        <dbReference type="EMBL" id="PEG36902.1"/>
    </source>
</evidence>
<gene>
    <name evidence="2" type="ORF">CQY20_17280</name>
    <name evidence="1" type="ORF">MAGR_16360</name>
</gene>
<organism evidence="2 3">
    <name type="scientific">Mycolicibacterium agri</name>
    <name type="common">Mycobacterium agri</name>
    <dbReference type="NCBI Taxonomy" id="36811"/>
    <lineage>
        <taxon>Bacteria</taxon>
        <taxon>Bacillati</taxon>
        <taxon>Actinomycetota</taxon>
        <taxon>Actinomycetes</taxon>
        <taxon>Mycobacteriales</taxon>
        <taxon>Mycobacteriaceae</taxon>
        <taxon>Mycolicibacterium</taxon>
    </lineage>
</organism>
<sequence>MSGHHPVTISRVYDTSPDDGERVLVDRLWPRGIRKDDPRIDRWIRDVAPSNELRKWYAHRPERFEEFADRYAAELETPEGAAAFEELRELVRTRPVTLVTATRDLELSQAAVLQKLLS</sequence>
<protein>
    <recommendedName>
        <fullName evidence="5">MarR family transcriptional regulator</fullName>
    </recommendedName>
</protein>
<evidence type="ECO:0008006" key="5">
    <source>
        <dbReference type="Google" id="ProtNLM"/>
    </source>
</evidence>
<dbReference type="PANTHER" id="PTHR36849:SF1">
    <property type="entry name" value="CYTOPLASMIC PROTEIN"/>
    <property type="match status" value="1"/>
</dbReference>
<evidence type="ECO:0000313" key="4">
    <source>
        <dbReference type="Proteomes" id="UP000465302"/>
    </source>
</evidence>
<name>A0A2A7MYM4_MYCAG</name>
<proteinExistence type="predicted"/>